<dbReference type="InterPro" id="IPR039421">
    <property type="entry name" value="Type_1_exporter"/>
</dbReference>
<dbReference type="PROSITE" id="PS00211">
    <property type="entry name" value="ABC_TRANSPORTER_1"/>
    <property type="match status" value="1"/>
</dbReference>
<dbReference type="SUPFAM" id="SSF90123">
    <property type="entry name" value="ABC transporter transmembrane region"/>
    <property type="match status" value="1"/>
</dbReference>
<protein>
    <submittedName>
        <fullName evidence="12">ATP-binding cassette, subfamily B, MsbA</fullName>
    </submittedName>
</protein>
<dbReference type="InterPro" id="IPR011527">
    <property type="entry name" value="ABC1_TM_dom"/>
</dbReference>
<evidence type="ECO:0000256" key="7">
    <source>
        <dbReference type="ARBA" id="ARBA00022989"/>
    </source>
</evidence>
<evidence type="ECO:0000256" key="1">
    <source>
        <dbReference type="ARBA" id="ARBA00004651"/>
    </source>
</evidence>
<name>A0A1H9WXW1_9RHOB</name>
<evidence type="ECO:0000256" key="4">
    <source>
        <dbReference type="ARBA" id="ARBA00022692"/>
    </source>
</evidence>
<evidence type="ECO:0000256" key="6">
    <source>
        <dbReference type="ARBA" id="ARBA00022840"/>
    </source>
</evidence>
<feature type="transmembrane region" description="Helical" evidence="9">
    <location>
        <begin position="27"/>
        <end position="46"/>
    </location>
</feature>
<dbReference type="SUPFAM" id="SSF52540">
    <property type="entry name" value="P-loop containing nucleoside triphosphate hydrolases"/>
    <property type="match status" value="1"/>
</dbReference>
<keyword evidence="8 9" id="KW-0472">Membrane</keyword>
<evidence type="ECO:0000259" key="11">
    <source>
        <dbReference type="PROSITE" id="PS50929"/>
    </source>
</evidence>
<dbReference type="InterPro" id="IPR036640">
    <property type="entry name" value="ABC1_TM_sf"/>
</dbReference>
<dbReference type="Pfam" id="PF00005">
    <property type="entry name" value="ABC_tran"/>
    <property type="match status" value="1"/>
</dbReference>
<dbReference type="InterPro" id="IPR017871">
    <property type="entry name" value="ABC_transporter-like_CS"/>
</dbReference>
<keyword evidence="3" id="KW-1003">Cell membrane</keyword>
<organism evidence="12 13">
    <name type="scientific">Tranquillimonas rosea</name>
    <dbReference type="NCBI Taxonomy" id="641238"/>
    <lineage>
        <taxon>Bacteria</taxon>
        <taxon>Pseudomonadati</taxon>
        <taxon>Pseudomonadota</taxon>
        <taxon>Alphaproteobacteria</taxon>
        <taxon>Rhodobacterales</taxon>
        <taxon>Roseobacteraceae</taxon>
        <taxon>Tranquillimonas</taxon>
    </lineage>
</organism>
<dbReference type="AlphaFoldDB" id="A0A1H9WXW1"/>
<feature type="domain" description="ABC transporter" evidence="10">
    <location>
        <begin position="348"/>
        <end position="581"/>
    </location>
</feature>
<dbReference type="CDD" id="cd18552">
    <property type="entry name" value="ABC_6TM_MsbA_like"/>
    <property type="match status" value="1"/>
</dbReference>
<dbReference type="Proteomes" id="UP000198885">
    <property type="component" value="Unassembled WGS sequence"/>
</dbReference>
<dbReference type="PROSITE" id="PS50929">
    <property type="entry name" value="ABC_TM1F"/>
    <property type="match status" value="1"/>
</dbReference>
<dbReference type="EMBL" id="FOGU01000014">
    <property type="protein sequence ID" value="SES38684.1"/>
    <property type="molecule type" value="Genomic_DNA"/>
</dbReference>
<accession>A0A1H9WXW1</accession>
<dbReference type="PANTHER" id="PTHR43394:SF1">
    <property type="entry name" value="ATP-BINDING CASSETTE SUB-FAMILY B MEMBER 10, MITOCHONDRIAL"/>
    <property type="match status" value="1"/>
</dbReference>
<dbReference type="GO" id="GO:0005886">
    <property type="term" value="C:plasma membrane"/>
    <property type="evidence" value="ECO:0007669"/>
    <property type="project" value="UniProtKB-SubCell"/>
</dbReference>
<dbReference type="SMART" id="SM00382">
    <property type="entry name" value="AAA"/>
    <property type="match status" value="1"/>
</dbReference>
<evidence type="ECO:0000256" key="9">
    <source>
        <dbReference type="SAM" id="Phobius"/>
    </source>
</evidence>
<dbReference type="Gene3D" id="1.20.1560.10">
    <property type="entry name" value="ABC transporter type 1, transmembrane domain"/>
    <property type="match status" value="1"/>
</dbReference>
<dbReference type="FunFam" id="3.40.50.300:FF:000221">
    <property type="entry name" value="Multidrug ABC transporter ATP-binding protein"/>
    <property type="match status" value="1"/>
</dbReference>
<dbReference type="GO" id="GO:0005524">
    <property type="term" value="F:ATP binding"/>
    <property type="evidence" value="ECO:0007669"/>
    <property type="project" value="UniProtKB-KW"/>
</dbReference>
<keyword evidence="4 9" id="KW-0812">Transmembrane</keyword>
<evidence type="ECO:0000256" key="8">
    <source>
        <dbReference type="ARBA" id="ARBA00023136"/>
    </source>
</evidence>
<dbReference type="GO" id="GO:0016887">
    <property type="term" value="F:ATP hydrolysis activity"/>
    <property type="evidence" value="ECO:0007669"/>
    <property type="project" value="InterPro"/>
</dbReference>
<keyword evidence="6 12" id="KW-0067">ATP-binding</keyword>
<dbReference type="InterPro" id="IPR003439">
    <property type="entry name" value="ABC_transporter-like_ATP-bd"/>
</dbReference>
<dbReference type="GO" id="GO:0015421">
    <property type="term" value="F:ABC-type oligopeptide transporter activity"/>
    <property type="evidence" value="ECO:0007669"/>
    <property type="project" value="TreeGrafter"/>
</dbReference>
<dbReference type="InterPro" id="IPR027417">
    <property type="entry name" value="P-loop_NTPase"/>
</dbReference>
<proteinExistence type="predicted"/>
<dbReference type="Pfam" id="PF00664">
    <property type="entry name" value="ABC_membrane"/>
    <property type="match status" value="1"/>
</dbReference>
<dbReference type="InterPro" id="IPR003593">
    <property type="entry name" value="AAA+_ATPase"/>
</dbReference>
<evidence type="ECO:0000256" key="2">
    <source>
        <dbReference type="ARBA" id="ARBA00022448"/>
    </source>
</evidence>
<evidence type="ECO:0000256" key="3">
    <source>
        <dbReference type="ARBA" id="ARBA00022475"/>
    </source>
</evidence>
<keyword evidence="13" id="KW-1185">Reference proteome</keyword>
<keyword evidence="2" id="KW-0813">Transport</keyword>
<dbReference type="PANTHER" id="PTHR43394">
    <property type="entry name" value="ATP-DEPENDENT PERMEASE MDL1, MITOCHONDRIAL"/>
    <property type="match status" value="1"/>
</dbReference>
<reference evidence="12 13" key="1">
    <citation type="submission" date="2016-10" db="EMBL/GenBank/DDBJ databases">
        <authorList>
            <person name="de Groot N.N."/>
        </authorList>
    </citation>
    <scope>NUCLEOTIDE SEQUENCE [LARGE SCALE GENOMIC DNA]</scope>
    <source>
        <strain evidence="12 13">DSM 23042</strain>
    </source>
</reference>
<dbReference type="STRING" id="641238.SAMN04490244_11454"/>
<gene>
    <name evidence="12" type="ORF">SAMN04490244_11454</name>
</gene>
<evidence type="ECO:0000313" key="13">
    <source>
        <dbReference type="Proteomes" id="UP000198885"/>
    </source>
</evidence>
<keyword evidence="5" id="KW-0547">Nucleotide-binding</keyword>
<keyword evidence="7 9" id="KW-1133">Transmembrane helix</keyword>
<feature type="transmembrane region" description="Helical" evidence="9">
    <location>
        <begin position="66"/>
        <end position="83"/>
    </location>
</feature>
<evidence type="ECO:0000313" key="12">
    <source>
        <dbReference type="EMBL" id="SES38684.1"/>
    </source>
</evidence>
<feature type="domain" description="ABC transmembrane type-1" evidence="11">
    <location>
        <begin position="30"/>
        <end position="312"/>
    </location>
</feature>
<dbReference type="PROSITE" id="PS50893">
    <property type="entry name" value="ABC_TRANSPORTER_2"/>
    <property type="match status" value="1"/>
</dbReference>
<comment type="subcellular location">
    <subcellularLocation>
        <location evidence="1">Cell membrane</location>
        <topology evidence="1">Multi-pass membrane protein</topology>
    </subcellularLocation>
</comment>
<evidence type="ECO:0000256" key="5">
    <source>
        <dbReference type="ARBA" id="ARBA00022741"/>
    </source>
</evidence>
<evidence type="ECO:0000259" key="10">
    <source>
        <dbReference type="PROSITE" id="PS50893"/>
    </source>
</evidence>
<dbReference type="RefSeq" id="WP_235859934.1">
    <property type="nucleotide sequence ID" value="NZ_CBDDGO010000004.1"/>
</dbReference>
<sequence length="586" mass="63323">MFRQILGEDVRVMVAWLWRDYLRFHRVTLFLALILMAIEGSMLGLLSWMVKPMFDEVLVSGQRGDVFWVAAAVAGVFAVRAVSSFGHRILMATAGQKISARLQSNLAKHLLTLDWTFFQDHSPGTLIERVRGDSQVVSQVWNSVFGAFGRDLISLLSLMAVAVSVDWVWALIAVAGAPLLMGPITLLQRAVRHTSRRARETAARLSNRLDEMFHGVNTIKLNGTEARDAERFSGEIDNFVSAQLRSVAGQAGIPALTDIVAAIGFFGVLSYGGLQIIDGEKTVGQFMSFFTAMALVFEPLRRLGNVTGVWNAALASFERLYALFGLRPTILTPGDPVAGPADATAADVVMEDVHFAYGDTPVLSGLTLTAKAGETTALVGPSGAGKSTIFNVLTRLVEPQSGQVSIGGTPIDQMDLTELRGLFSVVSQDAQMFDETLRDNIVMGRGTVPDAELEPVLTAAHVDDFLPKLSHGLDTLAGPRGSSLSGGQRQRVAIARALLRDTPILLLDEATSALDAQSEAIIQAALQSLSRGRTTLVIAHRLATVRDADRIVVMDKGRVVDEGSHDELLARGGLYADLYRLQFDEG</sequence>
<dbReference type="Gene3D" id="3.40.50.300">
    <property type="entry name" value="P-loop containing nucleotide triphosphate hydrolases"/>
    <property type="match status" value="1"/>
</dbReference>